<protein>
    <submittedName>
        <fullName evidence="1">Uncharacterized protein</fullName>
    </submittedName>
</protein>
<evidence type="ECO:0000313" key="2">
    <source>
        <dbReference type="Proteomes" id="UP000077202"/>
    </source>
</evidence>
<dbReference type="EMBL" id="LVLJ01002675">
    <property type="protein sequence ID" value="OAE24091.1"/>
    <property type="molecule type" value="Genomic_DNA"/>
</dbReference>
<accession>A0A176VUP8</accession>
<reference evidence="1" key="1">
    <citation type="submission" date="2016-03" db="EMBL/GenBank/DDBJ databases">
        <title>Mechanisms controlling the formation of the plant cell surface in tip-growing cells are functionally conserved among land plants.</title>
        <authorList>
            <person name="Honkanen S."/>
            <person name="Jones V.A."/>
            <person name="Morieri G."/>
            <person name="Champion C."/>
            <person name="Hetherington A.J."/>
            <person name="Kelly S."/>
            <person name="Saint-Marcoux D."/>
            <person name="Proust H."/>
            <person name="Prescott H."/>
            <person name="Dolan L."/>
        </authorList>
    </citation>
    <scope>NUCLEOTIDE SEQUENCE [LARGE SCALE GENOMIC DNA]</scope>
    <source>
        <tissue evidence="1">Whole gametophyte</tissue>
    </source>
</reference>
<name>A0A176VUP8_MARPO</name>
<keyword evidence="2" id="KW-1185">Reference proteome</keyword>
<evidence type="ECO:0000313" key="1">
    <source>
        <dbReference type="EMBL" id="OAE24091.1"/>
    </source>
</evidence>
<organism evidence="1 2">
    <name type="scientific">Marchantia polymorpha subsp. ruderalis</name>
    <dbReference type="NCBI Taxonomy" id="1480154"/>
    <lineage>
        <taxon>Eukaryota</taxon>
        <taxon>Viridiplantae</taxon>
        <taxon>Streptophyta</taxon>
        <taxon>Embryophyta</taxon>
        <taxon>Marchantiophyta</taxon>
        <taxon>Marchantiopsida</taxon>
        <taxon>Marchantiidae</taxon>
        <taxon>Marchantiales</taxon>
        <taxon>Marchantiaceae</taxon>
        <taxon>Marchantia</taxon>
    </lineage>
</organism>
<dbReference type="Proteomes" id="UP000077202">
    <property type="component" value="Unassembled WGS sequence"/>
</dbReference>
<comment type="caution">
    <text evidence="1">The sequence shown here is derived from an EMBL/GenBank/DDBJ whole genome shotgun (WGS) entry which is preliminary data.</text>
</comment>
<gene>
    <name evidence="1" type="ORF">AXG93_2752s1050</name>
</gene>
<proteinExistence type="predicted"/>
<dbReference type="AlphaFoldDB" id="A0A176VUP8"/>
<sequence length="223" mass="24944">MAIYTAAAVQFSKNVFNSLKIPKVGYHNRGSRRILENHRVERSSPNGRFLLRGSASSAFGKGFLVKESWAKRLWRKQERASSAQALAEELLLQTYKAFPLTKAICAFVKGKRIRRLSLAFGDTTSSVDAFGDRRLRRYAFGGMLLCLNDFGTSALILGQRLRRKGAPAARAPLAGQERTSKTISRIDFGQRLRRLAFGAMPSAMRLRRKTDAFGCTPSAIRRE</sequence>